<keyword evidence="10" id="KW-0278">Fertilization</keyword>
<dbReference type="Proteomes" id="UP001177003">
    <property type="component" value="Chromosome 3"/>
</dbReference>
<keyword evidence="4" id="KW-0812">Transmembrane</keyword>
<dbReference type="PANTHER" id="PTHR31764">
    <property type="entry name" value="PROTEIN HAPLESS 2"/>
    <property type="match status" value="1"/>
</dbReference>
<dbReference type="Pfam" id="PF10699">
    <property type="entry name" value="HAP2-GCS1"/>
    <property type="match status" value="1"/>
</dbReference>
<keyword evidence="8" id="KW-0472">Membrane</keyword>
<feature type="domain" description="Generative cell specific-1/HAP2" evidence="11">
    <location>
        <begin position="92"/>
        <end position="149"/>
    </location>
</feature>
<dbReference type="GO" id="GO:0008289">
    <property type="term" value="F:lipid binding"/>
    <property type="evidence" value="ECO:0007669"/>
    <property type="project" value="UniProtKB-KW"/>
</dbReference>
<evidence type="ECO:0000256" key="9">
    <source>
        <dbReference type="ARBA" id="ARBA00023157"/>
    </source>
</evidence>
<dbReference type="EMBL" id="OX465079">
    <property type="protein sequence ID" value="CAI9277272.1"/>
    <property type="molecule type" value="Genomic_DNA"/>
</dbReference>
<comment type="similarity">
    <text evidence="2">Belongs to the HAP2/GCS1 family.</text>
</comment>
<evidence type="ECO:0000259" key="11">
    <source>
        <dbReference type="Pfam" id="PF10699"/>
    </source>
</evidence>
<evidence type="ECO:0000256" key="6">
    <source>
        <dbReference type="ARBA" id="ARBA00022989"/>
    </source>
</evidence>
<dbReference type="PANTHER" id="PTHR31764:SF0">
    <property type="entry name" value="GENERATIVE CELL SPECIFIC-1_HAP2 DOMAIN-CONTAINING PROTEIN"/>
    <property type="match status" value="1"/>
</dbReference>
<gene>
    <name evidence="12" type="ORF">LSALG_LOCUS17205</name>
</gene>
<protein>
    <recommendedName>
        <fullName evidence="11">Generative cell specific-1/HAP2 domain-containing protein</fullName>
    </recommendedName>
</protein>
<accession>A0AA36E0E3</accession>
<evidence type="ECO:0000256" key="5">
    <source>
        <dbReference type="ARBA" id="ARBA00022729"/>
    </source>
</evidence>
<dbReference type="GO" id="GO:0005886">
    <property type="term" value="C:plasma membrane"/>
    <property type="evidence" value="ECO:0007669"/>
    <property type="project" value="UniProtKB-SubCell"/>
</dbReference>
<evidence type="ECO:0000256" key="7">
    <source>
        <dbReference type="ARBA" id="ARBA00023121"/>
    </source>
</evidence>
<keyword evidence="3" id="KW-1003">Cell membrane</keyword>
<keyword evidence="9" id="KW-1015">Disulfide bond</keyword>
<dbReference type="InterPro" id="IPR040326">
    <property type="entry name" value="HAP2/GCS1"/>
</dbReference>
<name>A0AA36E0E3_LACSI</name>
<keyword evidence="13" id="KW-1185">Reference proteome</keyword>
<proteinExistence type="inferred from homology"/>
<evidence type="ECO:0000313" key="12">
    <source>
        <dbReference type="EMBL" id="CAI9277272.1"/>
    </source>
</evidence>
<evidence type="ECO:0000256" key="3">
    <source>
        <dbReference type="ARBA" id="ARBA00022475"/>
    </source>
</evidence>
<evidence type="ECO:0000256" key="8">
    <source>
        <dbReference type="ARBA" id="ARBA00023136"/>
    </source>
</evidence>
<keyword evidence="5" id="KW-0732">Signal</keyword>
<organism evidence="12 13">
    <name type="scientific">Lactuca saligna</name>
    <name type="common">Willowleaf lettuce</name>
    <dbReference type="NCBI Taxonomy" id="75948"/>
    <lineage>
        <taxon>Eukaryota</taxon>
        <taxon>Viridiplantae</taxon>
        <taxon>Streptophyta</taxon>
        <taxon>Embryophyta</taxon>
        <taxon>Tracheophyta</taxon>
        <taxon>Spermatophyta</taxon>
        <taxon>Magnoliopsida</taxon>
        <taxon>eudicotyledons</taxon>
        <taxon>Gunneridae</taxon>
        <taxon>Pentapetalae</taxon>
        <taxon>asterids</taxon>
        <taxon>campanulids</taxon>
        <taxon>Asterales</taxon>
        <taxon>Asteraceae</taxon>
        <taxon>Cichorioideae</taxon>
        <taxon>Cichorieae</taxon>
        <taxon>Lactucinae</taxon>
        <taxon>Lactuca</taxon>
    </lineage>
</organism>
<evidence type="ECO:0000313" key="13">
    <source>
        <dbReference type="Proteomes" id="UP001177003"/>
    </source>
</evidence>
<reference evidence="12" key="1">
    <citation type="submission" date="2023-04" db="EMBL/GenBank/DDBJ databases">
        <authorList>
            <person name="Vijverberg K."/>
            <person name="Xiong W."/>
            <person name="Schranz E."/>
        </authorList>
    </citation>
    <scope>NUCLEOTIDE SEQUENCE</scope>
</reference>
<keyword evidence="7" id="KW-0446">Lipid-binding</keyword>
<comment type="subcellular location">
    <subcellularLocation>
        <location evidence="1">Cell membrane</location>
        <topology evidence="1">Single-pass type I membrane protein</topology>
    </subcellularLocation>
</comment>
<keyword evidence="6" id="KW-1133">Transmembrane helix</keyword>
<evidence type="ECO:0000256" key="1">
    <source>
        <dbReference type="ARBA" id="ARBA00004251"/>
    </source>
</evidence>
<dbReference type="AlphaFoldDB" id="A0AA36E0E3"/>
<evidence type="ECO:0000256" key="10">
    <source>
        <dbReference type="ARBA" id="ARBA00023279"/>
    </source>
</evidence>
<evidence type="ECO:0000256" key="4">
    <source>
        <dbReference type="ARBA" id="ARBA00022692"/>
    </source>
</evidence>
<evidence type="ECO:0000256" key="2">
    <source>
        <dbReference type="ARBA" id="ARBA00010929"/>
    </source>
</evidence>
<dbReference type="InterPro" id="IPR018928">
    <property type="entry name" value="HAP2/GCS1_dom"/>
</dbReference>
<sequence>MARMERCLLKGRSSTDGRGAVIFTVRRTNGHTCDKKVLVLTGSSQVPAEEKSVRRRYRRGAPPPVELEAVVGDAVVESSVIGEMGELCKPWKIERTTIPNLQALTHFGTTTITARNIHEVEASYSLTFDCSICIIRMEEQFFILKPKQFFILILYR</sequence>